<feature type="compositionally biased region" description="Basic and acidic residues" evidence="1">
    <location>
        <begin position="233"/>
        <end position="244"/>
    </location>
</feature>
<dbReference type="EMBL" id="GEDC01019734">
    <property type="protein sequence ID" value="JAS17564.1"/>
    <property type="molecule type" value="Transcribed_RNA"/>
</dbReference>
<feature type="region of interest" description="Disordered" evidence="1">
    <location>
        <begin position="232"/>
        <end position="259"/>
    </location>
</feature>
<evidence type="ECO:0000256" key="1">
    <source>
        <dbReference type="SAM" id="MobiDB-lite"/>
    </source>
</evidence>
<name>A0A1B6CW03_9HEMI</name>
<organism evidence="2">
    <name type="scientific">Clastoptera arizonana</name>
    <name type="common">Arizona spittle bug</name>
    <dbReference type="NCBI Taxonomy" id="38151"/>
    <lineage>
        <taxon>Eukaryota</taxon>
        <taxon>Metazoa</taxon>
        <taxon>Ecdysozoa</taxon>
        <taxon>Arthropoda</taxon>
        <taxon>Hexapoda</taxon>
        <taxon>Insecta</taxon>
        <taxon>Pterygota</taxon>
        <taxon>Neoptera</taxon>
        <taxon>Paraneoptera</taxon>
        <taxon>Hemiptera</taxon>
        <taxon>Auchenorrhyncha</taxon>
        <taxon>Cercopoidea</taxon>
        <taxon>Clastopteridae</taxon>
        <taxon>Clastoptera</taxon>
    </lineage>
</organism>
<feature type="non-terminal residue" evidence="2">
    <location>
        <position position="277"/>
    </location>
</feature>
<accession>A0A1B6CW03</accession>
<protein>
    <submittedName>
        <fullName evidence="2">Uncharacterized protein</fullName>
    </submittedName>
</protein>
<dbReference type="AlphaFoldDB" id="A0A1B6CW03"/>
<sequence>KINEQGEKHVDYTNPINNLSDRNITGNLNGYEKNIGNTTNSNLNLNKKNEQIVVNKEDETVIKDAHIETLVKENGNLENPVEIVKVDSTVNEENKDIQKVEYSDANNLPTALENSVAENKPNVDYKFGVVQETPFEQGTFYEYSDIAPNYQDIISFPSKIEGVDKNLFESYHQPTNMFPYYPPIAMYPDIQNTQPVIGPIINDYEKSNYYGSSLSNNGVLVFPPWVSSLNGPEARRGVDGESQKPELNSQPLFDNSPDDYLRNNPYFLINTNQNGFA</sequence>
<gene>
    <name evidence="2" type="ORF">g.5201</name>
</gene>
<evidence type="ECO:0000313" key="2">
    <source>
        <dbReference type="EMBL" id="JAS17564.1"/>
    </source>
</evidence>
<feature type="non-terminal residue" evidence="2">
    <location>
        <position position="1"/>
    </location>
</feature>
<reference evidence="2" key="1">
    <citation type="submission" date="2015-12" db="EMBL/GenBank/DDBJ databases">
        <title>De novo transcriptome assembly of four potential Pierce s Disease insect vectors from Arizona vineyards.</title>
        <authorList>
            <person name="Tassone E.E."/>
        </authorList>
    </citation>
    <scope>NUCLEOTIDE SEQUENCE</scope>
</reference>
<proteinExistence type="predicted"/>